<proteinExistence type="predicted"/>
<dbReference type="EMBL" id="JPWI01000005">
    <property type="protein sequence ID" value="RCK46273.1"/>
    <property type="molecule type" value="Genomic_DNA"/>
</dbReference>
<dbReference type="RefSeq" id="WP_114098012.1">
    <property type="nucleotide sequence ID" value="NZ_JPWI01000005.1"/>
</dbReference>
<sequence length="67" mass="7631">MKVMINDLSVAMEVKNKGVEFRVHDNQGNFQGDCYVTKSGLTWCQGKTLKANGISVSWEEFIEWMNS</sequence>
<dbReference type="Proteomes" id="UP000252255">
    <property type="component" value="Unassembled WGS sequence"/>
</dbReference>
<protein>
    <submittedName>
        <fullName evidence="1">Uncharacterized protein</fullName>
    </submittedName>
</protein>
<accession>A0A367WXU3</accession>
<name>A0A367WXU3_9PROT</name>
<dbReference type="AlphaFoldDB" id="A0A367WXU3"/>
<gene>
    <name evidence="1" type="ORF">TH30_10720</name>
</gene>
<dbReference type="OrthoDB" id="6064908at2"/>
<comment type="caution">
    <text evidence="1">The sequence shown here is derived from an EMBL/GenBank/DDBJ whole genome shotgun (WGS) entry which is preliminary data.</text>
</comment>
<evidence type="ECO:0000313" key="2">
    <source>
        <dbReference type="Proteomes" id="UP000252255"/>
    </source>
</evidence>
<reference evidence="1 2" key="1">
    <citation type="submission" date="2014-07" db="EMBL/GenBank/DDBJ databases">
        <title>Draft genome sequence of Thalassospira profundimaris PR54-5.</title>
        <authorList>
            <person name="Lai Q."/>
            <person name="Shao Z."/>
        </authorList>
    </citation>
    <scope>NUCLEOTIDE SEQUENCE [LARGE SCALE GENOMIC DNA]</scope>
    <source>
        <strain evidence="1 2">PR54-5</strain>
    </source>
</reference>
<evidence type="ECO:0000313" key="1">
    <source>
        <dbReference type="EMBL" id="RCK46273.1"/>
    </source>
</evidence>
<organism evidence="1 2">
    <name type="scientific">Thalassospira profundimaris</name>
    <dbReference type="NCBI Taxonomy" id="502049"/>
    <lineage>
        <taxon>Bacteria</taxon>
        <taxon>Pseudomonadati</taxon>
        <taxon>Pseudomonadota</taxon>
        <taxon>Alphaproteobacteria</taxon>
        <taxon>Rhodospirillales</taxon>
        <taxon>Thalassospiraceae</taxon>
        <taxon>Thalassospira</taxon>
    </lineage>
</organism>